<evidence type="ECO:0000313" key="6">
    <source>
        <dbReference type="EMBL" id="KAJ5321293.1"/>
    </source>
</evidence>
<dbReference type="GO" id="GO:0006351">
    <property type="term" value="P:DNA-templated transcription"/>
    <property type="evidence" value="ECO:0007669"/>
    <property type="project" value="InterPro"/>
</dbReference>
<comment type="caution">
    <text evidence="6">The sequence shown here is derived from an EMBL/GenBank/DDBJ whole genome shotgun (WGS) entry which is preliminary data.</text>
</comment>
<name>A0A9W9U6G3_9EURO</name>
<evidence type="ECO:0000259" key="5">
    <source>
        <dbReference type="SMART" id="SM00906"/>
    </source>
</evidence>
<keyword evidence="2" id="KW-0804">Transcription</keyword>
<dbReference type="PANTHER" id="PTHR47424">
    <property type="entry name" value="REGULATORY PROTEIN GAL4"/>
    <property type="match status" value="1"/>
</dbReference>
<feature type="region of interest" description="Disordered" evidence="4">
    <location>
        <begin position="536"/>
        <end position="569"/>
    </location>
</feature>
<gene>
    <name evidence="6" type="ORF">N7476_004295</name>
</gene>
<dbReference type="CDD" id="cd12148">
    <property type="entry name" value="fungal_TF_MHR"/>
    <property type="match status" value="1"/>
</dbReference>
<protein>
    <recommendedName>
        <fullName evidence="5">Xylanolytic transcriptional activator regulatory domain-containing protein</fullName>
    </recommendedName>
</protein>
<organism evidence="6 7">
    <name type="scientific">Penicillium atrosanguineum</name>
    <dbReference type="NCBI Taxonomy" id="1132637"/>
    <lineage>
        <taxon>Eukaryota</taxon>
        <taxon>Fungi</taxon>
        <taxon>Dikarya</taxon>
        <taxon>Ascomycota</taxon>
        <taxon>Pezizomycotina</taxon>
        <taxon>Eurotiomycetes</taxon>
        <taxon>Eurotiomycetidae</taxon>
        <taxon>Eurotiales</taxon>
        <taxon>Aspergillaceae</taxon>
        <taxon>Penicillium</taxon>
    </lineage>
</organism>
<dbReference type="GO" id="GO:0005634">
    <property type="term" value="C:nucleus"/>
    <property type="evidence" value="ECO:0007669"/>
    <property type="project" value="TreeGrafter"/>
</dbReference>
<dbReference type="GO" id="GO:0000435">
    <property type="term" value="P:positive regulation of transcription from RNA polymerase II promoter by galactose"/>
    <property type="evidence" value="ECO:0007669"/>
    <property type="project" value="TreeGrafter"/>
</dbReference>
<dbReference type="InterPro" id="IPR051127">
    <property type="entry name" value="Fungal_SecMet_Regulators"/>
</dbReference>
<keyword evidence="1" id="KW-0805">Transcription regulation</keyword>
<evidence type="ECO:0000313" key="7">
    <source>
        <dbReference type="Proteomes" id="UP001147746"/>
    </source>
</evidence>
<feature type="domain" description="Xylanolytic transcriptional activator regulatory" evidence="5">
    <location>
        <begin position="247"/>
        <end position="321"/>
    </location>
</feature>
<feature type="compositionally biased region" description="Low complexity" evidence="4">
    <location>
        <begin position="538"/>
        <end position="547"/>
    </location>
</feature>
<keyword evidence="3" id="KW-0539">Nucleus</keyword>
<dbReference type="EMBL" id="JAPZBO010000003">
    <property type="protein sequence ID" value="KAJ5321293.1"/>
    <property type="molecule type" value="Genomic_DNA"/>
</dbReference>
<feature type="compositionally biased region" description="Polar residues" evidence="4">
    <location>
        <begin position="80"/>
        <end position="90"/>
    </location>
</feature>
<reference evidence="6" key="2">
    <citation type="journal article" date="2023" name="IMA Fungus">
        <title>Comparative genomic study of the Penicillium genus elucidates a diverse pangenome and 15 lateral gene transfer events.</title>
        <authorList>
            <person name="Petersen C."/>
            <person name="Sorensen T."/>
            <person name="Nielsen M.R."/>
            <person name="Sondergaard T.E."/>
            <person name="Sorensen J.L."/>
            <person name="Fitzpatrick D.A."/>
            <person name="Frisvad J.C."/>
            <person name="Nielsen K.L."/>
        </authorList>
    </citation>
    <scope>NUCLEOTIDE SEQUENCE</scope>
    <source>
        <strain evidence="6">IBT 21472</strain>
    </source>
</reference>
<evidence type="ECO:0000256" key="3">
    <source>
        <dbReference type="ARBA" id="ARBA00023242"/>
    </source>
</evidence>
<evidence type="ECO:0000256" key="1">
    <source>
        <dbReference type="ARBA" id="ARBA00023015"/>
    </source>
</evidence>
<dbReference type="Pfam" id="PF04082">
    <property type="entry name" value="Fungal_trans"/>
    <property type="match status" value="1"/>
</dbReference>
<evidence type="ECO:0000256" key="2">
    <source>
        <dbReference type="ARBA" id="ARBA00023163"/>
    </source>
</evidence>
<reference evidence="6" key="1">
    <citation type="submission" date="2022-12" db="EMBL/GenBank/DDBJ databases">
        <authorList>
            <person name="Petersen C."/>
        </authorList>
    </citation>
    <scope>NUCLEOTIDE SEQUENCE</scope>
    <source>
        <strain evidence="6">IBT 21472</strain>
    </source>
</reference>
<dbReference type="SMART" id="SM00906">
    <property type="entry name" value="Fungal_trans"/>
    <property type="match status" value="1"/>
</dbReference>
<sequence length="624" mass="69683">MSLVSIIRKLNPGVDVEAALEGTASYLDGDPAVSFVNSQDLESDVESTALSDRFEWREASLASPSGTQKSPLDGMASLPTGRTESGYLGSSSGTTILRTISDLIPEKSNLRIDQQEQPSPANTNRTGASPSLSVHLANTATLEGLIDAYFSWYNPSYPILHEKTFREKYQNRQQIHPRSSWHPLFFLVMAIGHWILTEGSEAEQSGYYTAARSRMSMRMLESGTLLNVQAFLLMGNYLQKRDRPNTGYNFIGIAYRMALGLGLHREPPAGTIRDTLFNERRRVVWWIVYCFDSGLSLTTGRPLTVSDSFIETRLPRNIDDSACALESSLPVTTEQPTVYSAIIAQARLASIGNVVFSELISSNKSSCDLKISRSINCQFRAWKLSLPAYFTDHEAPKWFRGPRSVVIWKEQNLRMMLWWGSQRMCNLSSDREEAQNMCHFTAVETIQEITNFCHGNTEILHTSLSWYATYFLFQAAVVLSIHHLRPLQPIVTGLAEVSQELWLSSISRSRDCLASLSQNSKAAMRCLAVLDRIRDRSQSSQSDPTSQGNCQPEYKNLEPMSDNGEAQSAASAVDPTLQLLFEDTVWDKDIFEGLDGFPSTGEAEAFDYLPVNNDPGWLRISDPG</sequence>
<keyword evidence="7" id="KW-1185">Reference proteome</keyword>
<accession>A0A9W9U6G3</accession>
<feature type="region of interest" description="Disordered" evidence="4">
    <location>
        <begin position="59"/>
        <end position="90"/>
    </location>
</feature>
<dbReference type="AlphaFoldDB" id="A0A9W9U6G3"/>
<dbReference type="GO" id="GO:0000978">
    <property type="term" value="F:RNA polymerase II cis-regulatory region sequence-specific DNA binding"/>
    <property type="evidence" value="ECO:0007669"/>
    <property type="project" value="TreeGrafter"/>
</dbReference>
<dbReference type="GO" id="GO:0000981">
    <property type="term" value="F:DNA-binding transcription factor activity, RNA polymerase II-specific"/>
    <property type="evidence" value="ECO:0007669"/>
    <property type="project" value="TreeGrafter"/>
</dbReference>
<dbReference type="Proteomes" id="UP001147746">
    <property type="component" value="Unassembled WGS sequence"/>
</dbReference>
<dbReference type="PANTHER" id="PTHR47424:SF2">
    <property type="entry name" value="TRANSCRIPTION FACTOR DOMAIN-CONTAINING PROTEIN-RELATED"/>
    <property type="match status" value="1"/>
</dbReference>
<dbReference type="GO" id="GO:0008270">
    <property type="term" value="F:zinc ion binding"/>
    <property type="evidence" value="ECO:0007669"/>
    <property type="project" value="InterPro"/>
</dbReference>
<dbReference type="InterPro" id="IPR007219">
    <property type="entry name" value="XnlR_reg_dom"/>
</dbReference>
<evidence type="ECO:0000256" key="4">
    <source>
        <dbReference type="SAM" id="MobiDB-lite"/>
    </source>
</evidence>
<proteinExistence type="predicted"/>